<dbReference type="EMBL" id="JBDIZK010000008">
    <property type="protein sequence ID" value="MEN3748331.1"/>
    <property type="molecule type" value="Genomic_DNA"/>
</dbReference>
<feature type="compositionally biased region" description="Acidic residues" evidence="1">
    <location>
        <begin position="315"/>
        <end position="327"/>
    </location>
</feature>
<feature type="chain" id="PRO_5046277262" description="DUF11 domain-containing protein" evidence="2">
    <location>
        <begin position="24"/>
        <end position="362"/>
    </location>
</feature>
<feature type="region of interest" description="Disordered" evidence="1">
    <location>
        <begin position="314"/>
        <end position="335"/>
    </location>
</feature>
<dbReference type="InterPro" id="IPR047589">
    <property type="entry name" value="DUF11_rpt"/>
</dbReference>
<feature type="domain" description="DUF11" evidence="3">
    <location>
        <begin position="257"/>
        <end position="309"/>
    </location>
</feature>
<sequence>MYTKLKLLSGAAILSIFATPAFAQQETAAGTNINNQATVSFTVGGTNGTATSNTATFVVDKKVNLSVVAVGGPTRVAVGSNDQVTTWTVTNLTNSTQDIRLTADQQNVSIPLLGTDDFNVSNMRIFRDTNNNGQWDAGDAQITYLDELAADASVTVFIVANIPNTPGVKAAIVGLQGTVAAGGSAGSLGADLVATSILTPDSPTTVDVVFADDANLLDQLRDGKHWAFNAYVIDSAVVSVLKTSRVISDPYNLLVNPKAIPGATMEYCLSVSNAGPGIATGMALSDIVPANTTYVPGSIVVGTPGTGTCILLGTSEDDDATGADESDPVGGSFDTGTKTVRGALGSVLPSTTVNVAFRVTIN</sequence>
<dbReference type="NCBIfam" id="TIGR01451">
    <property type="entry name" value="B_ant_repeat"/>
    <property type="match status" value="1"/>
</dbReference>
<proteinExistence type="predicted"/>
<dbReference type="RefSeq" id="WP_346247353.1">
    <property type="nucleotide sequence ID" value="NZ_JBDIZK010000008.1"/>
</dbReference>
<gene>
    <name evidence="4" type="ORF">TPR58_14240</name>
</gene>
<dbReference type="Proteomes" id="UP001427805">
    <property type="component" value="Unassembled WGS sequence"/>
</dbReference>
<name>A0ABV0BCH8_9SPHN</name>
<reference evidence="4 5" key="1">
    <citation type="submission" date="2024-05" db="EMBL/GenBank/DDBJ databases">
        <title>Sphingomonas sp. HF-S3 16S ribosomal RNA gene Genome sequencing and assembly.</title>
        <authorList>
            <person name="Lee H."/>
        </authorList>
    </citation>
    <scope>NUCLEOTIDE SEQUENCE [LARGE SCALE GENOMIC DNA]</scope>
    <source>
        <strain evidence="4 5">HF-S3</strain>
    </source>
</reference>
<dbReference type="Pfam" id="PF01345">
    <property type="entry name" value="DUF11"/>
    <property type="match status" value="1"/>
</dbReference>
<keyword evidence="5" id="KW-1185">Reference proteome</keyword>
<dbReference type="InterPro" id="IPR001434">
    <property type="entry name" value="OmcB-like_DUF11"/>
</dbReference>
<feature type="signal peptide" evidence="2">
    <location>
        <begin position="1"/>
        <end position="23"/>
    </location>
</feature>
<keyword evidence="2" id="KW-0732">Signal</keyword>
<protein>
    <recommendedName>
        <fullName evidence="3">DUF11 domain-containing protein</fullName>
    </recommendedName>
</protein>
<comment type="caution">
    <text evidence="4">The sequence shown here is derived from an EMBL/GenBank/DDBJ whole genome shotgun (WGS) entry which is preliminary data.</text>
</comment>
<evidence type="ECO:0000256" key="1">
    <source>
        <dbReference type="SAM" id="MobiDB-lite"/>
    </source>
</evidence>
<evidence type="ECO:0000313" key="4">
    <source>
        <dbReference type="EMBL" id="MEN3748331.1"/>
    </source>
</evidence>
<evidence type="ECO:0000313" key="5">
    <source>
        <dbReference type="Proteomes" id="UP001427805"/>
    </source>
</evidence>
<evidence type="ECO:0000259" key="3">
    <source>
        <dbReference type="Pfam" id="PF01345"/>
    </source>
</evidence>
<organism evidence="4 5">
    <name type="scientific">Sphingomonas rustica</name>
    <dbReference type="NCBI Taxonomy" id="3103142"/>
    <lineage>
        <taxon>Bacteria</taxon>
        <taxon>Pseudomonadati</taxon>
        <taxon>Pseudomonadota</taxon>
        <taxon>Alphaproteobacteria</taxon>
        <taxon>Sphingomonadales</taxon>
        <taxon>Sphingomonadaceae</taxon>
        <taxon>Sphingomonas</taxon>
    </lineage>
</organism>
<evidence type="ECO:0000256" key="2">
    <source>
        <dbReference type="SAM" id="SignalP"/>
    </source>
</evidence>
<accession>A0ABV0BCH8</accession>